<accession>A0A843BG12</accession>
<dbReference type="AlphaFoldDB" id="A0A843BG12"/>
<dbReference type="Proteomes" id="UP000530032">
    <property type="component" value="Unassembled WGS sequence"/>
</dbReference>
<name>A0A843BG12_9BURK</name>
<sequence>MSFKTAKTCADIETGPRQRLANQRRRGKISDIGWPLCSCFHFLSSRETGEKTMSKHLIKTSHYMSPASRDEIQRLAQQHARSAAWIVRKCVEFGLAHAGEIDFHAPLQAKQVDPEFKKALDDFFGEQQA</sequence>
<reference evidence="1" key="1">
    <citation type="submission" date="2020-12" db="EMBL/GenBank/DDBJ databases">
        <title>Comamonas sp. nov., isolated from stream water.</title>
        <authorList>
            <person name="Park K.-H."/>
        </authorList>
    </citation>
    <scope>NUCLEOTIDE SEQUENCE</scope>
    <source>
        <strain evidence="1">EJ-4</strain>
    </source>
</reference>
<evidence type="ECO:0000313" key="1">
    <source>
        <dbReference type="EMBL" id="MBI1625919.1"/>
    </source>
</evidence>
<comment type="caution">
    <text evidence="1">The sequence shown here is derived from an EMBL/GenBank/DDBJ whole genome shotgun (WGS) entry which is preliminary data.</text>
</comment>
<protein>
    <submittedName>
        <fullName evidence="1">Uncharacterized protein</fullName>
    </submittedName>
</protein>
<organism evidence="1 2">
    <name type="scientific">Comamonas suwonensis</name>
    <dbReference type="NCBI Taxonomy" id="2606214"/>
    <lineage>
        <taxon>Bacteria</taxon>
        <taxon>Pseudomonadati</taxon>
        <taxon>Pseudomonadota</taxon>
        <taxon>Betaproteobacteria</taxon>
        <taxon>Burkholderiales</taxon>
        <taxon>Comamonadaceae</taxon>
        <taxon>Comamonas</taxon>
    </lineage>
</organism>
<dbReference type="RefSeq" id="WP_198461105.1">
    <property type="nucleotide sequence ID" value="NZ_JABBCQ020000014.1"/>
</dbReference>
<keyword evidence="2" id="KW-1185">Reference proteome</keyword>
<evidence type="ECO:0000313" key="2">
    <source>
        <dbReference type="Proteomes" id="UP000530032"/>
    </source>
</evidence>
<proteinExistence type="predicted"/>
<gene>
    <name evidence="1" type="ORF">HF327_015585</name>
</gene>
<dbReference type="EMBL" id="JABBCQ020000014">
    <property type="protein sequence ID" value="MBI1625919.1"/>
    <property type="molecule type" value="Genomic_DNA"/>
</dbReference>